<feature type="transmembrane region" description="Helical" evidence="7">
    <location>
        <begin position="519"/>
        <end position="543"/>
    </location>
</feature>
<keyword evidence="6 7" id="KW-0472">Membrane</keyword>
<dbReference type="Proteomes" id="UP000183275">
    <property type="component" value="Unassembled WGS sequence"/>
</dbReference>
<name>A0A1I0NJV4_9EURY</name>
<evidence type="ECO:0000256" key="3">
    <source>
        <dbReference type="ARBA" id="ARBA00022475"/>
    </source>
</evidence>
<dbReference type="RefSeq" id="WP_049989023.1">
    <property type="nucleotide sequence ID" value="NZ_FOIS01000002.1"/>
</dbReference>
<keyword evidence="4 7" id="KW-0812">Transmembrane</keyword>
<feature type="transmembrane region" description="Helical" evidence="7">
    <location>
        <begin position="474"/>
        <end position="499"/>
    </location>
</feature>
<dbReference type="InterPro" id="IPR035906">
    <property type="entry name" value="MetI-like_sf"/>
</dbReference>
<evidence type="ECO:0000256" key="5">
    <source>
        <dbReference type="ARBA" id="ARBA00022989"/>
    </source>
</evidence>
<evidence type="ECO:0000256" key="6">
    <source>
        <dbReference type="ARBA" id="ARBA00023136"/>
    </source>
</evidence>
<evidence type="ECO:0000256" key="7">
    <source>
        <dbReference type="RuleBase" id="RU363032"/>
    </source>
</evidence>
<feature type="region of interest" description="Disordered" evidence="8">
    <location>
        <begin position="554"/>
        <end position="574"/>
    </location>
</feature>
<comment type="similarity">
    <text evidence="7">Belongs to the binding-protein-dependent transport system permease family.</text>
</comment>
<proteinExistence type="inferred from homology"/>
<dbReference type="InterPro" id="IPR025966">
    <property type="entry name" value="OppC_N"/>
</dbReference>
<feature type="transmembrane region" description="Helical" evidence="7">
    <location>
        <begin position="24"/>
        <end position="47"/>
    </location>
</feature>
<dbReference type="GO" id="GO:0005886">
    <property type="term" value="C:plasma membrane"/>
    <property type="evidence" value="ECO:0007669"/>
    <property type="project" value="UniProtKB-SubCell"/>
</dbReference>
<evidence type="ECO:0000256" key="1">
    <source>
        <dbReference type="ARBA" id="ARBA00004651"/>
    </source>
</evidence>
<evidence type="ECO:0000256" key="2">
    <source>
        <dbReference type="ARBA" id="ARBA00022448"/>
    </source>
</evidence>
<feature type="transmembrane region" description="Helical" evidence="7">
    <location>
        <begin position="85"/>
        <end position="103"/>
    </location>
</feature>
<dbReference type="eggNOG" id="arCOG00748">
    <property type="taxonomic scope" value="Archaea"/>
</dbReference>
<dbReference type="PANTHER" id="PTHR43386:SF1">
    <property type="entry name" value="D,D-DIPEPTIDE TRANSPORT SYSTEM PERMEASE PROTEIN DDPC-RELATED"/>
    <property type="match status" value="1"/>
</dbReference>
<dbReference type="GO" id="GO:0055085">
    <property type="term" value="P:transmembrane transport"/>
    <property type="evidence" value="ECO:0007669"/>
    <property type="project" value="InterPro"/>
</dbReference>
<evidence type="ECO:0000313" key="11">
    <source>
        <dbReference type="Proteomes" id="UP000183275"/>
    </source>
</evidence>
<dbReference type="InterPro" id="IPR000515">
    <property type="entry name" value="MetI-like"/>
</dbReference>
<feature type="transmembrane region" description="Helical" evidence="7">
    <location>
        <begin position="197"/>
        <end position="219"/>
    </location>
</feature>
<comment type="subcellular location">
    <subcellularLocation>
        <location evidence="1 7">Cell membrane</location>
        <topology evidence="1 7">Multi-pass membrane protein</topology>
    </subcellularLocation>
</comment>
<dbReference type="InterPro" id="IPR050366">
    <property type="entry name" value="BP-dependent_transpt_permease"/>
</dbReference>
<feature type="transmembrane region" description="Helical" evidence="7">
    <location>
        <begin position="123"/>
        <end position="142"/>
    </location>
</feature>
<dbReference type="CDD" id="cd06261">
    <property type="entry name" value="TM_PBP2"/>
    <property type="match status" value="1"/>
</dbReference>
<feature type="transmembrane region" description="Helical" evidence="7">
    <location>
        <begin position="382"/>
        <end position="407"/>
    </location>
</feature>
<keyword evidence="5 7" id="KW-1133">Transmembrane helix</keyword>
<protein>
    <submittedName>
        <fullName evidence="10">Peptide/nickel transport system permease protein</fullName>
    </submittedName>
</protein>
<dbReference type="OrthoDB" id="312811at2157"/>
<reference evidence="11" key="1">
    <citation type="submission" date="2016-10" db="EMBL/GenBank/DDBJ databases">
        <authorList>
            <person name="Varghese N."/>
        </authorList>
    </citation>
    <scope>NUCLEOTIDE SEQUENCE [LARGE SCALE GENOMIC DNA]</scope>
    <source>
        <strain evidence="11">CGMCC 1.12284</strain>
    </source>
</reference>
<dbReference type="AlphaFoldDB" id="A0A1I0NJV4"/>
<feature type="transmembrane region" description="Helical" evidence="7">
    <location>
        <begin position="59"/>
        <end position="79"/>
    </location>
</feature>
<feature type="transmembrane region" description="Helical" evidence="7">
    <location>
        <begin position="349"/>
        <end position="370"/>
    </location>
</feature>
<evidence type="ECO:0000256" key="8">
    <source>
        <dbReference type="SAM" id="MobiDB-lite"/>
    </source>
</evidence>
<organism evidence="10 11">
    <name type="scientific">Natrinema salifodinae</name>
    <dbReference type="NCBI Taxonomy" id="1202768"/>
    <lineage>
        <taxon>Archaea</taxon>
        <taxon>Methanobacteriati</taxon>
        <taxon>Methanobacteriota</taxon>
        <taxon>Stenosarchaea group</taxon>
        <taxon>Halobacteria</taxon>
        <taxon>Halobacteriales</taxon>
        <taxon>Natrialbaceae</taxon>
        <taxon>Natrinema</taxon>
    </lineage>
</organism>
<feature type="transmembrane region" description="Helical" evidence="7">
    <location>
        <begin position="413"/>
        <end position="435"/>
    </location>
</feature>
<gene>
    <name evidence="10" type="ORF">SAMN05216285_1806</name>
</gene>
<dbReference type="SUPFAM" id="SSF161098">
    <property type="entry name" value="MetI-like"/>
    <property type="match status" value="1"/>
</dbReference>
<dbReference type="STRING" id="1202768.SAMN05216285_1806"/>
<keyword evidence="2 7" id="KW-0813">Transport</keyword>
<evidence type="ECO:0000259" key="9">
    <source>
        <dbReference type="PROSITE" id="PS50928"/>
    </source>
</evidence>
<dbReference type="EMBL" id="FOIS01000002">
    <property type="protein sequence ID" value="SEW01594.1"/>
    <property type="molecule type" value="Genomic_DNA"/>
</dbReference>
<feature type="transmembrane region" description="Helical" evidence="7">
    <location>
        <begin position="248"/>
        <end position="269"/>
    </location>
</feature>
<keyword evidence="3" id="KW-1003">Cell membrane</keyword>
<accession>A0A1I0NJV4</accession>
<dbReference type="Gene3D" id="1.10.3720.10">
    <property type="entry name" value="MetI-like"/>
    <property type="match status" value="1"/>
</dbReference>
<dbReference type="Pfam" id="PF00528">
    <property type="entry name" value="BPD_transp_1"/>
    <property type="match status" value="1"/>
</dbReference>
<keyword evidence="11" id="KW-1185">Reference proteome</keyword>
<dbReference type="Pfam" id="PF12911">
    <property type="entry name" value="OppC_N"/>
    <property type="match status" value="1"/>
</dbReference>
<evidence type="ECO:0000256" key="4">
    <source>
        <dbReference type="ARBA" id="ARBA00022692"/>
    </source>
</evidence>
<sequence length="574" mass="61620">MSVSHAEFDDKTLRERIAAQPRPALRWLAVLLVLLALEVRMVAAGLLRLGNTVRLGIESITTIPAAVAGALTGPGGAVVSTAGYVATWLAILALVAVVLKWLVVPWSLTDRVGISARGQRDAVLEYAIVAAVLGVVTVLLAATPVGGVFDAAVAWLVRRLETVTQLQTLTSRETIPNQGYQTPDGSWEGTFLGLSPAWAWALRVAVVYIYAFALLGWFWRGYQVFREHYREADWTPRDDSVDRLRTHYWGLFGIVVVFMFIVMAIWAPALSPVTAEANLYAPYEHEITYYGEDGVQTITHGDANMATRSQGGEQNVGPLSYDQFDRFAPFGTNQDGKDLFTFVAYGARASLVIGVLATGLMAATATGLALMTAYYKGLLDMVTVLVSDSVISMPRFLVVLLLSVLFMEANHPIATIYDGGILLALIFAATGWPFLWRAVRGPSLQIAQQEWVDAARSYGQRPSATMRKHMSPYIAGYMLVYASLSLGGVIIGVAALSFLGYGIQAPTPEWGRAVNEGQAFIATSSWHIATLPGVLVVLVVTAFNALGDGIRDAIDPESDSGEGAEGAAATGGGG</sequence>
<evidence type="ECO:0000313" key="10">
    <source>
        <dbReference type="EMBL" id="SEW01594.1"/>
    </source>
</evidence>
<dbReference type="PROSITE" id="PS50928">
    <property type="entry name" value="ABC_TM1"/>
    <property type="match status" value="1"/>
</dbReference>
<feature type="domain" description="ABC transmembrane type-1" evidence="9">
    <location>
        <begin position="347"/>
        <end position="547"/>
    </location>
</feature>
<dbReference type="PANTHER" id="PTHR43386">
    <property type="entry name" value="OLIGOPEPTIDE TRANSPORT SYSTEM PERMEASE PROTEIN APPC"/>
    <property type="match status" value="1"/>
</dbReference>